<organism evidence="2 3">
    <name type="scientific">Candidatus Methylomirabilis lanthanidiphila</name>
    <dbReference type="NCBI Taxonomy" id="2211376"/>
    <lineage>
        <taxon>Bacteria</taxon>
        <taxon>Candidatus Methylomirabilota</taxon>
        <taxon>Candidatus Methylomirabilia</taxon>
        <taxon>Candidatus Methylomirabilales</taxon>
        <taxon>Candidatus Methylomirabilaceae</taxon>
        <taxon>Candidatus Methylomirabilis</taxon>
    </lineage>
</organism>
<proteinExistence type="predicted"/>
<protein>
    <submittedName>
        <fullName evidence="2">Uncharacterized protein</fullName>
    </submittedName>
</protein>
<evidence type="ECO:0000256" key="1">
    <source>
        <dbReference type="SAM" id="MobiDB-lite"/>
    </source>
</evidence>
<sequence>MTPANDEVNRAWRAGRRRPEIDRAGGGEDSGEAGGGHRRAYTRDLKTVPLAGIGQGAAQRELARWVEAGLLVRTRRGNQVYY</sequence>
<reference evidence="2 3" key="1">
    <citation type="submission" date="2019-07" db="EMBL/GenBank/DDBJ databases">
        <authorList>
            <person name="Cremers G."/>
        </authorList>
    </citation>
    <scope>NUCLEOTIDE SEQUENCE [LARGE SCALE GENOMIC DNA]</scope>
</reference>
<feature type="region of interest" description="Disordered" evidence="1">
    <location>
        <begin position="1"/>
        <end position="40"/>
    </location>
</feature>
<feature type="compositionally biased region" description="Basic and acidic residues" evidence="1">
    <location>
        <begin position="17"/>
        <end position="26"/>
    </location>
</feature>
<name>A0A564ZMK5_9BACT</name>
<evidence type="ECO:0000313" key="2">
    <source>
        <dbReference type="EMBL" id="VUZ86541.1"/>
    </source>
</evidence>
<dbReference type="Proteomes" id="UP000334340">
    <property type="component" value="Unassembled WGS sequence"/>
</dbReference>
<accession>A0A564ZMK5</accession>
<dbReference type="AlphaFoldDB" id="A0A564ZMK5"/>
<dbReference type="EMBL" id="CABIKM010000064">
    <property type="protein sequence ID" value="VUZ86541.1"/>
    <property type="molecule type" value="Genomic_DNA"/>
</dbReference>
<keyword evidence="3" id="KW-1185">Reference proteome</keyword>
<evidence type="ECO:0000313" key="3">
    <source>
        <dbReference type="Proteomes" id="UP000334340"/>
    </source>
</evidence>
<gene>
    <name evidence="2" type="ORF">MELA_02945</name>
</gene>